<sequence>MADSTADSTFRGVIMKKIIQILTLLLVIFIAVGVSGCLGGDDADNSTGNNPSNNSTGIDDDDLNYSTNIVTVRDLPTGFEFLSTQMVKSHGEGIGMTDILSGYRGYYKFTNDSVSNATVYFYCFKTNSTEDAAKYSRQMKDSYIENYGDSGTVSTVKLNGHDATKFTTTAENGSDMIVWTRSNLIFVTKGQVAGQIDYATLESLVIASEL</sequence>
<reference evidence="1 2" key="1">
    <citation type="submission" date="2019-03" db="EMBL/GenBank/DDBJ databases">
        <title>Genomic Encyclopedia of Type Strains, Phase IV (KMG-IV): sequencing the most valuable type-strain genomes for metagenomic binning, comparative biology and taxonomic classification.</title>
        <authorList>
            <person name="Goeker M."/>
        </authorList>
    </citation>
    <scope>NUCLEOTIDE SEQUENCE [LARGE SCALE GENOMIC DNA]</scope>
    <source>
        <strain evidence="1 2">DSM 13328</strain>
    </source>
</reference>
<evidence type="ECO:0000313" key="2">
    <source>
        <dbReference type="Proteomes" id="UP000294855"/>
    </source>
</evidence>
<accession>A0A484F554</accession>
<comment type="caution">
    <text evidence="1">The sequence shown here is derived from an EMBL/GenBank/DDBJ whole genome shotgun (WGS) entry which is preliminary data.</text>
</comment>
<organism evidence="1 2">
    <name type="scientific">Methanimicrococcus blatticola</name>
    <dbReference type="NCBI Taxonomy" id="91560"/>
    <lineage>
        <taxon>Archaea</taxon>
        <taxon>Methanobacteriati</taxon>
        <taxon>Methanobacteriota</taxon>
        <taxon>Stenosarchaea group</taxon>
        <taxon>Methanomicrobia</taxon>
        <taxon>Methanosarcinales</taxon>
        <taxon>Methanosarcinaceae</taxon>
        <taxon>Methanimicrococcus</taxon>
    </lineage>
</organism>
<evidence type="ECO:0008006" key="3">
    <source>
        <dbReference type="Google" id="ProtNLM"/>
    </source>
</evidence>
<dbReference type="EMBL" id="SNYS01000008">
    <property type="protein sequence ID" value="TDQ68902.1"/>
    <property type="molecule type" value="Genomic_DNA"/>
</dbReference>
<keyword evidence="2" id="KW-1185">Reference proteome</keyword>
<gene>
    <name evidence="1" type="ORF">C7391_1101</name>
</gene>
<protein>
    <recommendedName>
        <fullName evidence="3">DUF4367 domain-containing protein</fullName>
    </recommendedName>
</protein>
<dbReference type="Proteomes" id="UP000294855">
    <property type="component" value="Unassembled WGS sequence"/>
</dbReference>
<dbReference type="AlphaFoldDB" id="A0A484F554"/>
<proteinExistence type="predicted"/>
<evidence type="ECO:0000313" key="1">
    <source>
        <dbReference type="EMBL" id="TDQ68902.1"/>
    </source>
</evidence>
<name>A0A484F554_9EURY</name>
<dbReference type="RefSeq" id="WP_133517545.1">
    <property type="nucleotide sequence ID" value="NZ_SNYS01000008.1"/>
</dbReference>